<dbReference type="OrthoDB" id="6993535at2"/>
<protein>
    <recommendedName>
        <fullName evidence="3">DUF1652 domain-containing protein</fullName>
    </recommendedName>
</protein>
<dbReference type="EMBL" id="FOHW01000060">
    <property type="protein sequence ID" value="SEU10157.1"/>
    <property type="molecule type" value="Genomic_DNA"/>
</dbReference>
<dbReference type="InterPro" id="IPR012448">
    <property type="entry name" value="DUF1652"/>
</dbReference>
<reference evidence="1 2" key="1">
    <citation type="submission" date="2016-10" db="EMBL/GenBank/DDBJ databases">
        <authorList>
            <person name="de Groot N.N."/>
        </authorList>
    </citation>
    <scope>NUCLEOTIDE SEQUENCE [LARGE SCALE GENOMIC DNA]</scope>
    <source>
        <strain evidence="1 2">DSM 11363</strain>
    </source>
</reference>
<name>A0A1I0JIJ9_9PSED</name>
<accession>A0A1I0JIJ9</accession>
<proteinExistence type="predicted"/>
<evidence type="ECO:0000313" key="2">
    <source>
        <dbReference type="Proteomes" id="UP000182332"/>
    </source>
</evidence>
<evidence type="ECO:0008006" key="3">
    <source>
        <dbReference type="Google" id="ProtNLM"/>
    </source>
</evidence>
<gene>
    <name evidence="1" type="ORF">SAMN05216197_1607</name>
</gene>
<sequence length="89" mass="9732">MISTLELRHIIESSFLPQKCICTVNSVGTMTIQLMNPSTNQVDLTVPGIPISSLITMRAVADLVAQVREEHRLVLLSQRDSSSPLNSQG</sequence>
<dbReference type="Proteomes" id="UP000182332">
    <property type="component" value="Unassembled WGS sequence"/>
</dbReference>
<dbReference type="Pfam" id="PF07865">
    <property type="entry name" value="DUF1652"/>
    <property type="match status" value="1"/>
</dbReference>
<organism evidence="1 2">
    <name type="scientific">Pseudomonas graminis</name>
    <dbReference type="NCBI Taxonomy" id="158627"/>
    <lineage>
        <taxon>Bacteria</taxon>
        <taxon>Pseudomonadati</taxon>
        <taxon>Pseudomonadota</taxon>
        <taxon>Gammaproteobacteria</taxon>
        <taxon>Pseudomonadales</taxon>
        <taxon>Pseudomonadaceae</taxon>
        <taxon>Pseudomonas</taxon>
    </lineage>
</organism>
<evidence type="ECO:0000313" key="1">
    <source>
        <dbReference type="EMBL" id="SEU10157.1"/>
    </source>
</evidence>
<dbReference type="AlphaFoldDB" id="A0A1I0JIJ9"/>